<evidence type="ECO:0000256" key="1">
    <source>
        <dbReference type="ARBA" id="ARBA00004141"/>
    </source>
</evidence>
<dbReference type="Gene3D" id="1.20.144.10">
    <property type="entry name" value="Phosphatidic acid phosphatase type 2/haloperoxidase"/>
    <property type="match status" value="1"/>
</dbReference>
<feature type="transmembrane region" description="Helical" evidence="7">
    <location>
        <begin position="192"/>
        <end position="212"/>
    </location>
</feature>
<comment type="similarity">
    <text evidence="2">Belongs to the PA-phosphatase related phosphoesterase family.</text>
</comment>
<dbReference type="FunFam" id="1.20.144.10:FF:000036">
    <property type="entry name" value="Putative phosphatidate phosphatase"/>
    <property type="match status" value="1"/>
</dbReference>
<dbReference type="SUPFAM" id="SSF48317">
    <property type="entry name" value="Acid phosphatase/Vanadium-dependent haloperoxidase"/>
    <property type="match status" value="1"/>
</dbReference>
<reference key="1">
    <citation type="journal article" date="2019" name="Genes (Basel)">
        <title>A High-Quality De novo Genome Assembly from a Single Mosquito Using PacBio Sequencing.</title>
        <authorList>
            <person name="Kingan S.B."/>
            <person name="Heaton H."/>
            <person name="Cudini J."/>
            <person name="Lambert C.C."/>
            <person name="Baybayan P."/>
            <person name="Galvin B.D."/>
            <person name="Durbin R."/>
            <person name="Korlach J."/>
            <person name="Lawniczak M.K.N."/>
        </authorList>
    </citation>
    <scope>NUCLEOTIDE SEQUENCE [LARGE SCALE GENOMIC DNA]</scope>
    <source>
        <strain>Mali-NIH</strain>
    </source>
</reference>
<accession>A0A6E8W6E3</accession>
<feature type="domain" description="Phosphatidic acid phosphatase type 2/haloperoxidase" evidence="8">
    <location>
        <begin position="203"/>
        <end position="353"/>
    </location>
</feature>
<dbReference type="InterPro" id="IPR036938">
    <property type="entry name" value="PAP2/HPO_sf"/>
</dbReference>
<dbReference type="VEuPathDB" id="VectorBase:ACON2_034507"/>
<organism evidence="9 10">
    <name type="scientific">Anopheles coluzzii</name>
    <name type="common">African malaria mosquito</name>
    <dbReference type="NCBI Taxonomy" id="1518534"/>
    <lineage>
        <taxon>Eukaryota</taxon>
        <taxon>Metazoa</taxon>
        <taxon>Ecdysozoa</taxon>
        <taxon>Arthropoda</taxon>
        <taxon>Hexapoda</taxon>
        <taxon>Insecta</taxon>
        <taxon>Pterygota</taxon>
        <taxon>Neoptera</taxon>
        <taxon>Endopterygota</taxon>
        <taxon>Diptera</taxon>
        <taxon>Nematocera</taxon>
        <taxon>Culicoidea</taxon>
        <taxon>Culicidae</taxon>
        <taxon>Anophelinae</taxon>
        <taxon>Anopheles</taxon>
    </lineage>
</organism>
<keyword evidence="5 7" id="KW-0472">Membrane</keyword>
<keyword evidence="3 7" id="KW-0812">Transmembrane</keyword>
<dbReference type="EnsemblMetazoa" id="ACON012445-RA">
    <property type="protein sequence ID" value="ACON012445-PA"/>
    <property type="gene ID" value="ACON012445"/>
</dbReference>
<sequence>MYHITDGAAISEETPLNHDERHLPRQQQQQKRKTSYRHLDPSVIVHSAGGSSDNSSSNDSNCSNCTTEFGSEQQPIVVADRGTNSSSTSRSLTTMDDTKKVLLKVGLDFLILCCVGFPILIFFLVGDPFKRGFFCDDESLMHPFHDSTVTNWMLYIIGIALPVIVIIITELCRARVKNSSETHPLKVWNTDIPFWVVQAYKSIGMFGFGAAVSQLLTDVGKYTIGRLRPHFFDVCKPRMPDGTTCADAINQGRYVTDFVCTSEKSSARMLKEMRLSFPSGHSSFSMYTLIFCAIFLHARMNWRGSKLLKHFFQFLLILLAWYTCLSRISDYKHHWSDVLAGGVLGATVAIVVSNCCTDLFSVARKRTMMAASLPQTRYELSPNHTHGNGN</sequence>
<dbReference type="InterPro" id="IPR043216">
    <property type="entry name" value="PAP-like"/>
</dbReference>
<dbReference type="VEuPathDB" id="VectorBase:ACMO_008076"/>
<dbReference type="Proteomes" id="UP001105220">
    <property type="component" value="Unplaced"/>
</dbReference>
<dbReference type="GO" id="GO:0007165">
    <property type="term" value="P:signal transduction"/>
    <property type="evidence" value="ECO:0007669"/>
    <property type="project" value="TreeGrafter"/>
</dbReference>
<feature type="transmembrane region" description="Helical" evidence="7">
    <location>
        <begin position="101"/>
        <end position="124"/>
    </location>
</feature>
<proteinExistence type="inferred from homology"/>
<evidence type="ECO:0000259" key="8">
    <source>
        <dbReference type="SMART" id="SM00014"/>
    </source>
</evidence>
<name>A0A6E8W6E3_ANOCL</name>
<dbReference type="GO" id="GO:0005886">
    <property type="term" value="C:plasma membrane"/>
    <property type="evidence" value="ECO:0007669"/>
    <property type="project" value="TreeGrafter"/>
</dbReference>
<dbReference type="AlphaFoldDB" id="A0A6E8W6E3"/>
<protein>
    <submittedName>
        <fullName evidence="9">Phosphatidic acid phosphatase type 2/haloperoxidase domain-containing protein</fullName>
    </submittedName>
</protein>
<keyword evidence="4 7" id="KW-1133">Transmembrane helix</keyword>
<dbReference type="GO" id="GO:0046839">
    <property type="term" value="P:phospholipid dephosphorylation"/>
    <property type="evidence" value="ECO:0007669"/>
    <property type="project" value="TreeGrafter"/>
</dbReference>
<dbReference type="InterPro" id="IPR000326">
    <property type="entry name" value="PAP2/HPO"/>
</dbReference>
<evidence type="ECO:0000256" key="5">
    <source>
        <dbReference type="ARBA" id="ARBA00023136"/>
    </source>
</evidence>
<dbReference type="VEuPathDB" id="VectorBase:ACON012445"/>
<dbReference type="PANTHER" id="PTHR10165">
    <property type="entry name" value="LIPID PHOSPHATE PHOSPHATASE"/>
    <property type="match status" value="1"/>
</dbReference>
<feature type="transmembrane region" description="Helical" evidence="7">
    <location>
        <begin position="340"/>
        <end position="360"/>
    </location>
</feature>
<dbReference type="GO" id="GO:0006644">
    <property type="term" value="P:phospholipid metabolic process"/>
    <property type="evidence" value="ECO:0007669"/>
    <property type="project" value="InterPro"/>
</dbReference>
<feature type="transmembrane region" description="Helical" evidence="7">
    <location>
        <begin position="310"/>
        <end position="328"/>
    </location>
</feature>
<evidence type="ECO:0000256" key="7">
    <source>
        <dbReference type="SAM" id="Phobius"/>
    </source>
</evidence>
<dbReference type="GO" id="GO:0008195">
    <property type="term" value="F:phosphatidate phosphatase activity"/>
    <property type="evidence" value="ECO:0007669"/>
    <property type="project" value="TreeGrafter"/>
</dbReference>
<dbReference type="SMART" id="SM00014">
    <property type="entry name" value="acidPPc"/>
    <property type="match status" value="1"/>
</dbReference>
<feature type="transmembrane region" description="Helical" evidence="7">
    <location>
        <begin position="279"/>
        <end position="298"/>
    </location>
</feature>
<evidence type="ECO:0000256" key="4">
    <source>
        <dbReference type="ARBA" id="ARBA00022989"/>
    </source>
</evidence>
<reference evidence="9" key="2">
    <citation type="submission" date="2020-05" db="UniProtKB">
        <authorList>
            <consortium name="EnsemblMetazoa"/>
        </authorList>
    </citation>
    <scope>IDENTIFICATION</scope>
    <source>
        <strain evidence="9">Ngousso</strain>
    </source>
</reference>
<evidence type="ECO:0000256" key="3">
    <source>
        <dbReference type="ARBA" id="ARBA00022692"/>
    </source>
</evidence>
<comment type="subcellular location">
    <subcellularLocation>
        <location evidence="1">Membrane</location>
        <topology evidence="1">Multi-pass membrane protein</topology>
    </subcellularLocation>
</comment>
<evidence type="ECO:0000313" key="10">
    <source>
        <dbReference type="Proteomes" id="UP001105220"/>
    </source>
</evidence>
<feature type="transmembrane region" description="Helical" evidence="7">
    <location>
        <begin position="152"/>
        <end position="172"/>
    </location>
</feature>
<evidence type="ECO:0000313" key="9">
    <source>
        <dbReference type="EnsemblMetazoa" id="ACON012445-PA"/>
    </source>
</evidence>
<dbReference type="CDD" id="cd03384">
    <property type="entry name" value="PAP2_wunen"/>
    <property type="match status" value="1"/>
</dbReference>
<dbReference type="PANTHER" id="PTHR10165:SF197">
    <property type="entry name" value="FI04477P-RELATED"/>
    <property type="match status" value="1"/>
</dbReference>
<keyword evidence="10" id="KW-1185">Reference proteome</keyword>
<evidence type="ECO:0000256" key="6">
    <source>
        <dbReference type="SAM" id="MobiDB-lite"/>
    </source>
</evidence>
<dbReference type="Pfam" id="PF01569">
    <property type="entry name" value="PAP2"/>
    <property type="match status" value="1"/>
</dbReference>
<evidence type="ECO:0000256" key="2">
    <source>
        <dbReference type="ARBA" id="ARBA00008816"/>
    </source>
</evidence>
<feature type="region of interest" description="Disordered" evidence="6">
    <location>
        <begin position="1"/>
        <end position="36"/>
    </location>
</feature>